<keyword evidence="3" id="KW-0812">Transmembrane</keyword>
<keyword evidence="1" id="KW-0393">Immunoglobulin domain</keyword>
<dbReference type="InterPro" id="IPR013106">
    <property type="entry name" value="Ig_V-set"/>
</dbReference>
<feature type="compositionally biased region" description="Basic residues" evidence="2">
    <location>
        <begin position="234"/>
        <end position="249"/>
    </location>
</feature>
<dbReference type="GeneID" id="117365766"/>
<dbReference type="RefSeq" id="XP_033812447.1">
    <property type="nucleotide sequence ID" value="XM_033956556.1"/>
</dbReference>
<dbReference type="OrthoDB" id="10012075at2759"/>
<dbReference type="InterPro" id="IPR036179">
    <property type="entry name" value="Ig-like_dom_sf"/>
</dbReference>
<dbReference type="PROSITE" id="PS50835">
    <property type="entry name" value="IG_LIKE"/>
    <property type="match status" value="1"/>
</dbReference>
<evidence type="ECO:0000256" key="1">
    <source>
        <dbReference type="ARBA" id="ARBA00023319"/>
    </source>
</evidence>
<dbReference type="InterPro" id="IPR007110">
    <property type="entry name" value="Ig-like_dom"/>
</dbReference>
<keyword evidence="3" id="KW-0472">Membrane</keyword>
<dbReference type="SMART" id="SM00409">
    <property type="entry name" value="IG"/>
    <property type="match status" value="1"/>
</dbReference>
<feature type="region of interest" description="Disordered" evidence="2">
    <location>
        <begin position="225"/>
        <end position="270"/>
    </location>
</feature>
<feature type="domain" description="Ig-like" evidence="5">
    <location>
        <begin position="4"/>
        <end position="141"/>
    </location>
</feature>
<feature type="transmembrane region" description="Helical" evidence="3">
    <location>
        <begin position="175"/>
        <end position="197"/>
    </location>
</feature>
<keyword evidence="4" id="KW-0732">Signal</keyword>
<dbReference type="KEGG" id="gsh:117365766"/>
<evidence type="ECO:0000256" key="2">
    <source>
        <dbReference type="SAM" id="MobiDB-lite"/>
    </source>
</evidence>
<evidence type="ECO:0000259" key="5">
    <source>
        <dbReference type="PROSITE" id="PS50835"/>
    </source>
</evidence>
<dbReference type="GO" id="GO:0009897">
    <property type="term" value="C:external side of plasma membrane"/>
    <property type="evidence" value="ECO:0007669"/>
    <property type="project" value="TreeGrafter"/>
</dbReference>
<protein>
    <submittedName>
        <fullName evidence="7 8">Uncharacterized protein LOC117365766 isoform X1</fullName>
    </submittedName>
</protein>
<evidence type="ECO:0000313" key="8">
    <source>
        <dbReference type="RefSeq" id="XP_033812447.1"/>
    </source>
</evidence>
<dbReference type="InterPro" id="IPR003599">
    <property type="entry name" value="Ig_sub"/>
</dbReference>
<name>A0A6P8S407_GEOSA</name>
<evidence type="ECO:0000313" key="6">
    <source>
        <dbReference type="Proteomes" id="UP000515159"/>
    </source>
</evidence>
<gene>
    <name evidence="7 8" type="primary">LOC117365766</name>
</gene>
<feature type="region of interest" description="Disordered" evidence="2">
    <location>
        <begin position="132"/>
        <end position="153"/>
    </location>
</feature>
<evidence type="ECO:0000313" key="7">
    <source>
        <dbReference type="RefSeq" id="XP_033812446.1"/>
    </source>
</evidence>
<accession>A0A6P8S407</accession>
<dbReference type="AlphaFoldDB" id="A0A6P8S407"/>
<dbReference type="Gene3D" id="2.60.40.10">
    <property type="entry name" value="Immunoglobulins"/>
    <property type="match status" value="1"/>
</dbReference>
<dbReference type="RefSeq" id="XP_033812446.1">
    <property type="nucleotide sequence ID" value="XM_033956555.1"/>
</dbReference>
<feature type="chain" id="PRO_5044654185" evidence="4">
    <location>
        <begin position="23"/>
        <end position="270"/>
    </location>
</feature>
<evidence type="ECO:0000256" key="3">
    <source>
        <dbReference type="SAM" id="Phobius"/>
    </source>
</evidence>
<dbReference type="GO" id="GO:0030183">
    <property type="term" value="P:B cell differentiation"/>
    <property type="evidence" value="ECO:0007669"/>
    <property type="project" value="TreeGrafter"/>
</dbReference>
<keyword evidence="3" id="KW-1133">Transmembrane helix</keyword>
<sequence>MGWPGISFLLLCFLVLIEISRTLNVSQSPPLIQSSLGKSVEMTCEIHFSKNTEKIKLEWIREGNLSLHCHISVYLQKSSNCCMNSLVNWKWTNCSWDNPRFLLKIDNISKEDSGLFICKVTREIPPPYRVQQGNGTTLEVQAEKSTEESGGSGDASFFTWPNEVSQTIPRYDPIIWPYIASAGTVVILVFVVTWYCMQKRRKSSSNSSSAVEPFYENVIRIRKKQTAKTSTPQVKRHQSHYTMKPTHKCRSMEQRSKLEAGAPKAGMKRC</sequence>
<feature type="signal peptide" evidence="4">
    <location>
        <begin position="1"/>
        <end position="22"/>
    </location>
</feature>
<organism evidence="6 8">
    <name type="scientific">Geotrypetes seraphini</name>
    <name type="common">Gaboon caecilian</name>
    <name type="synonym">Caecilia seraphini</name>
    <dbReference type="NCBI Taxonomy" id="260995"/>
    <lineage>
        <taxon>Eukaryota</taxon>
        <taxon>Metazoa</taxon>
        <taxon>Chordata</taxon>
        <taxon>Craniata</taxon>
        <taxon>Vertebrata</taxon>
        <taxon>Euteleostomi</taxon>
        <taxon>Amphibia</taxon>
        <taxon>Gymnophiona</taxon>
        <taxon>Geotrypetes</taxon>
    </lineage>
</organism>
<reference evidence="7 8" key="1">
    <citation type="submission" date="2025-04" db="UniProtKB">
        <authorList>
            <consortium name="RefSeq"/>
        </authorList>
    </citation>
    <scope>IDENTIFICATION</scope>
</reference>
<dbReference type="GO" id="GO:0050853">
    <property type="term" value="P:B cell receptor signaling pathway"/>
    <property type="evidence" value="ECO:0007669"/>
    <property type="project" value="TreeGrafter"/>
</dbReference>
<dbReference type="InterPro" id="IPR013783">
    <property type="entry name" value="Ig-like_fold"/>
</dbReference>
<dbReference type="Pfam" id="PF07686">
    <property type="entry name" value="V-set"/>
    <property type="match status" value="1"/>
</dbReference>
<dbReference type="PANTHER" id="PTHR14334">
    <property type="entry name" value="B-CELL ANTIGEN RECEPTOR COMPLEX-ASSOCIATED PROTEIN"/>
    <property type="match status" value="1"/>
</dbReference>
<keyword evidence="6" id="KW-1185">Reference proteome</keyword>
<dbReference type="PANTHER" id="PTHR14334:SF3">
    <property type="entry name" value="TRANSMEMBRANE AND IMMUNOGLOBULIN DOMAIN CONTAINING 2"/>
    <property type="match status" value="1"/>
</dbReference>
<dbReference type="SUPFAM" id="SSF48726">
    <property type="entry name" value="Immunoglobulin"/>
    <property type="match status" value="1"/>
</dbReference>
<evidence type="ECO:0000256" key="4">
    <source>
        <dbReference type="SAM" id="SignalP"/>
    </source>
</evidence>
<dbReference type="GO" id="GO:0019815">
    <property type="term" value="C:B cell receptor complex"/>
    <property type="evidence" value="ECO:0007669"/>
    <property type="project" value="TreeGrafter"/>
</dbReference>
<dbReference type="Proteomes" id="UP000515159">
    <property type="component" value="Chromosome 8"/>
</dbReference>
<proteinExistence type="predicted"/>